<sequence length="115" mass="12801">MKTSPIPLTPLPDSFPTPSFVLSAKKKQPPPLGTHPMIFSYSPSPTPSEISDRSTPVSLRRMQSTRNHPTNPPDLIGVESRALIGTFRQSASPTWAKEYSDIVRMATWRTKVNVR</sequence>
<dbReference type="Proteomes" id="UP000275078">
    <property type="component" value="Unassembled WGS sequence"/>
</dbReference>
<feature type="region of interest" description="Disordered" evidence="1">
    <location>
        <begin position="1"/>
        <end position="76"/>
    </location>
</feature>
<accession>A0A3N4ICK2</accession>
<evidence type="ECO:0000313" key="2">
    <source>
        <dbReference type="EMBL" id="RPA83832.1"/>
    </source>
</evidence>
<gene>
    <name evidence="2" type="ORF">BJ508DRAFT_51510</name>
</gene>
<evidence type="ECO:0000256" key="1">
    <source>
        <dbReference type="SAM" id="MobiDB-lite"/>
    </source>
</evidence>
<proteinExistence type="predicted"/>
<organism evidence="2 3">
    <name type="scientific">Ascobolus immersus RN42</name>
    <dbReference type="NCBI Taxonomy" id="1160509"/>
    <lineage>
        <taxon>Eukaryota</taxon>
        <taxon>Fungi</taxon>
        <taxon>Dikarya</taxon>
        <taxon>Ascomycota</taxon>
        <taxon>Pezizomycotina</taxon>
        <taxon>Pezizomycetes</taxon>
        <taxon>Pezizales</taxon>
        <taxon>Ascobolaceae</taxon>
        <taxon>Ascobolus</taxon>
    </lineage>
</organism>
<feature type="compositionally biased region" description="Polar residues" evidence="1">
    <location>
        <begin position="41"/>
        <end position="69"/>
    </location>
</feature>
<dbReference type="AlphaFoldDB" id="A0A3N4ICK2"/>
<dbReference type="EMBL" id="ML119662">
    <property type="protein sequence ID" value="RPA83832.1"/>
    <property type="molecule type" value="Genomic_DNA"/>
</dbReference>
<keyword evidence="3" id="KW-1185">Reference proteome</keyword>
<evidence type="ECO:0000313" key="3">
    <source>
        <dbReference type="Proteomes" id="UP000275078"/>
    </source>
</evidence>
<reference evidence="2 3" key="1">
    <citation type="journal article" date="2018" name="Nat. Ecol. Evol.">
        <title>Pezizomycetes genomes reveal the molecular basis of ectomycorrhizal truffle lifestyle.</title>
        <authorList>
            <person name="Murat C."/>
            <person name="Payen T."/>
            <person name="Noel B."/>
            <person name="Kuo A."/>
            <person name="Morin E."/>
            <person name="Chen J."/>
            <person name="Kohler A."/>
            <person name="Krizsan K."/>
            <person name="Balestrini R."/>
            <person name="Da Silva C."/>
            <person name="Montanini B."/>
            <person name="Hainaut M."/>
            <person name="Levati E."/>
            <person name="Barry K.W."/>
            <person name="Belfiori B."/>
            <person name="Cichocki N."/>
            <person name="Clum A."/>
            <person name="Dockter R.B."/>
            <person name="Fauchery L."/>
            <person name="Guy J."/>
            <person name="Iotti M."/>
            <person name="Le Tacon F."/>
            <person name="Lindquist E.A."/>
            <person name="Lipzen A."/>
            <person name="Malagnac F."/>
            <person name="Mello A."/>
            <person name="Molinier V."/>
            <person name="Miyauchi S."/>
            <person name="Poulain J."/>
            <person name="Riccioni C."/>
            <person name="Rubini A."/>
            <person name="Sitrit Y."/>
            <person name="Splivallo R."/>
            <person name="Traeger S."/>
            <person name="Wang M."/>
            <person name="Zifcakova L."/>
            <person name="Wipf D."/>
            <person name="Zambonelli A."/>
            <person name="Paolocci F."/>
            <person name="Nowrousian M."/>
            <person name="Ottonello S."/>
            <person name="Baldrian P."/>
            <person name="Spatafora J.W."/>
            <person name="Henrissat B."/>
            <person name="Nagy L.G."/>
            <person name="Aury J.M."/>
            <person name="Wincker P."/>
            <person name="Grigoriev I.V."/>
            <person name="Bonfante P."/>
            <person name="Martin F.M."/>
        </authorList>
    </citation>
    <scope>NUCLEOTIDE SEQUENCE [LARGE SCALE GENOMIC DNA]</scope>
    <source>
        <strain evidence="2 3">RN42</strain>
    </source>
</reference>
<protein>
    <submittedName>
        <fullName evidence="2">Uncharacterized protein</fullName>
    </submittedName>
</protein>
<name>A0A3N4ICK2_ASCIM</name>